<dbReference type="SUPFAM" id="SSF82549">
    <property type="entry name" value="DAK1/DegV-like"/>
    <property type="match status" value="1"/>
</dbReference>
<reference evidence="2" key="1">
    <citation type="submission" date="2022-07" db="EMBL/GenBank/DDBJ databases">
        <authorList>
            <person name="Li W.-J."/>
            <person name="Deng Q.-Q."/>
        </authorList>
    </citation>
    <scope>NUCLEOTIDE SEQUENCE</scope>
    <source>
        <strain evidence="2">SYSU M60031</strain>
    </source>
</reference>
<gene>
    <name evidence="2" type="ORF">NK662_19175</name>
</gene>
<dbReference type="RefSeq" id="WP_254760566.1">
    <property type="nucleotide sequence ID" value="NZ_JANCLT010000013.1"/>
</dbReference>
<dbReference type="NCBIfam" id="TIGR00762">
    <property type="entry name" value="DegV"/>
    <property type="match status" value="1"/>
</dbReference>
<evidence type="ECO:0000256" key="1">
    <source>
        <dbReference type="ARBA" id="ARBA00023121"/>
    </source>
</evidence>
<dbReference type="InterPro" id="IPR050270">
    <property type="entry name" value="DegV_domain_contain"/>
</dbReference>
<organism evidence="2 3">
    <name type="scientific">Ectobacillus ponti</name>
    <dbReference type="NCBI Taxonomy" id="2961894"/>
    <lineage>
        <taxon>Bacteria</taxon>
        <taxon>Bacillati</taxon>
        <taxon>Bacillota</taxon>
        <taxon>Bacilli</taxon>
        <taxon>Bacillales</taxon>
        <taxon>Bacillaceae</taxon>
        <taxon>Ectobacillus</taxon>
    </lineage>
</organism>
<dbReference type="GO" id="GO:0008289">
    <property type="term" value="F:lipid binding"/>
    <property type="evidence" value="ECO:0007669"/>
    <property type="project" value="UniProtKB-KW"/>
</dbReference>
<protein>
    <submittedName>
        <fullName evidence="2">DegV family protein</fullName>
    </submittedName>
</protein>
<keyword evidence="3" id="KW-1185">Reference proteome</keyword>
<name>A0AA41XD24_9BACI</name>
<comment type="caution">
    <text evidence="2">The sequence shown here is derived from an EMBL/GenBank/DDBJ whole genome shotgun (WGS) entry which is preliminary data.</text>
</comment>
<sequence>MTKKKIAWVTDSTATLSKDYIDKYNIHVVPMEIIFGDQSYREDIDITAEDFYKKLSESKVLPKTSQPALGSFVNLYEQLKEEYEYAIAIHASSALTGTYQSSVSASQMAEFHSVEVIDSKIGSYPLGKMIQQGVEMEEQGKSYEEIVAYLRTLPDKAQLLMAPGSLEQLHKGGRLSSAQAIIGNLIQLKLIIKFDNGKVIMHDRIRTEKKVKLRLFEMFAEVAPQLKEASVIHANEAEKALQWKAELEQLYPHISFTTTMFSPVPGVHTGQGTMGLSWITE</sequence>
<proteinExistence type="predicted"/>
<keyword evidence="1" id="KW-0446">Lipid-binding</keyword>
<dbReference type="InterPro" id="IPR003797">
    <property type="entry name" value="DegV"/>
</dbReference>
<dbReference type="PANTHER" id="PTHR33434:SF2">
    <property type="entry name" value="FATTY ACID-BINDING PROTEIN TM_1468"/>
    <property type="match status" value="1"/>
</dbReference>
<dbReference type="InterPro" id="IPR043168">
    <property type="entry name" value="DegV_C"/>
</dbReference>
<evidence type="ECO:0000313" key="3">
    <source>
        <dbReference type="Proteomes" id="UP001156102"/>
    </source>
</evidence>
<dbReference type="Gene3D" id="3.40.50.10170">
    <property type="match status" value="1"/>
</dbReference>
<dbReference type="AlphaFoldDB" id="A0AA41XD24"/>
<accession>A0AA41XD24</accession>
<dbReference type="Gene3D" id="3.30.1180.10">
    <property type="match status" value="1"/>
</dbReference>
<dbReference type="PROSITE" id="PS51482">
    <property type="entry name" value="DEGV"/>
    <property type="match status" value="1"/>
</dbReference>
<dbReference type="PANTHER" id="PTHR33434">
    <property type="entry name" value="DEGV DOMAIN-CONTAINING PROTEIN DR_1986-RELATED"/>
    <property type="match status" value="1"/>
</dbReference>
<evidence type="ECO:0000313" key="2">
    <source>
        <dbReference type="EMBL" id="MCP8970643.1"/>
    </source>
</evidence>
<dbReference type="Pfam" id="PF02645">
    <property type="entry name" value="DegV"/>
    <property type="match status" value="1"/>
</dbReference>
<dbReference type="Proteomes" id="UP001156102">
    <property type="component" value="Unassembled WGS sequence"/>
</dbReference>
<dbReference type="EMBL" id="JANCLT010000013">
    <property type="protein sequence ID" value="MCP8970643.1"/>
    <property type="molecule type" value="Genomic_DNA"/>
</dbReference>